<dbReference type="EMBL" id="JACGWN010000006">
    <property type="protein sequence ID" value="KAL0447893.1"/>
    <property type="molecule type" value="Genomic_DNA"/>
</dbReference>
<dbReference type="InterPro" id="IPR040256">
    <property type="entry name" value="At4g02000-like"/>
</dbReference>
<organism evidence="2">
    <name type="scientific">Sesamum latifolium</name>
    <dbReference type="NCBI Taxonomy" id="2727402"/>
    <lineage>
        <taxon>Eukaryota</taxon>
        <taxon>Viridiplantae</taxon>
        <taxon>Streptophyta</taxon>
        <taxon>Embryophyta</taxon>
        <taxon>Tracheophyta</taxon>
        <taxon>Spermatophyta</taxon>
        <taxon>Magnoliopsida</taxon>
        <taxon>eudicotyledons</taxon>
        <taxon>Gunneridae</taxon>
        <taxon>Pentapetalae</taxon>
        <taxon>asterids</taxon>
        <taxon>lamiids</taxon>
        <taxon>Lamiales</taxon>
        <taxon>Pedaliaceae</taxon>
        <taxon>Sesamum</taxon>
    </lineage>
</organism>
<protein>
    <recommendedName>
        <fullName evidence="3">DUF4283 domain-containing protein</fullName>
    </recommendedName>
</protein>
<dbReference type="PANTHER" id="PTHR31286">
    <property type="entry name" value="GLYCINE-RICH CELL WALL STRUCTURAL PROTEIN 1.8-LIKE"/>
    <property type="match status" value="1"/>
</dbReference>
<evidence type="ECO:0000313" key="2">
    <source>
        <dbReference type="EMBL" id="KAL0447893.1"/>
    </source>
</evidence>
<reference evidence="2" key="1">
    <citation type="submission" date="2020-06" db="EMBL/GenBank/DDBJ databases">
        <authorList>
            <person name="Li T."/>
            <person name="Hu X."/>
            <person name="Zhang T."/>
            <person name="Song X."/>
            <person name="Zhang H."/>
            <person name="Dai N."/>
            <person name="Sheng W."/>
            <person name="Hou X."/>
            <person name="Wei L."/>
        </authorList>
    </citation>
    <scope>NUCLEOTIDE SEQUENCE</scope>
    <source>
        <strain evidence="2">KEN1</strain>
        <tissue evidence="2">Leaf</tissue>
    </source>
</reference>
<comment type="caution">
    <text evidence="2">The sequence shown here is derived from an EMBL/GenBank/DDBJ whole genome shotgun (WGS) entry which is preliminary data.</text>
</comment>
<dbReference type="PANTHER" id="PTHR31286:SF168">
    <property type="entry name" value="DUF4283 DOMAIN-CONTAINING PROTEIN"/>
    <property type="match status" value="1"/>
</dbReference>
<name>A0AAW2X2J3_9LAMI</name>
<proteinExistence type="predicted"/>
<accession>A0AAW2X2J3</accession>
<sequence length="235" mass="26251">MLHCGKFSGLQAIRALAKSWGASFQQHGSGWLMFKFARDEDRQRILAGSSYFVYGRPLLLKNIPDCFEFKEDDISLIPIWTILPSLPLKCWHPNALGKIGSKLGTPIAMDSLTMKMKRVSYARILVEVDASKTLVDQVKFMLPNGVIRKQLVVYEFTPKFCIECNQFGHMKDTCQGHPPTAVAATTPAATVKPVAPKKVHPTEWTLVQRRHKAEQKGTAQQPPTSSWKICQAGKG</sequence>
<dbReference type="AlphaFoldDB" id="A0AAW2X2J3"/>
<evidence type="ECO:0008006" key="3">
    <source>
        <dbReference type="Google" id="ProtNLM"/>
    </source>
</evidence>
<gene>
    <name evidence="2" type="ORF">Slati_1917200</name>
</gene>
<feature type="compositionally biased region" description="Polar residues" evidence="1">
    <location>
        <begin position="217"/>
        <end position="228"/>
    </location>
</feature>
<reference evidence="2" key="2">
    <citation type="journal article" date="2024" name="Plant">
        <title>Genomic evolution and insights into agronomic trait innovations of Sesamum species.</title>
        <authorList>
            <person name="Miao H."/>
            <person name="Wang L."/>
            <person name="Qu L."/>
            <person name="Liu H."/>
            <person name="Sun Y."/>
            <person name="Le M."/>
            <person name="Wang Q."/>
            <person name="Wei S."/>
            <person name="Zheng Y."/>
            <person name="Lin W."/>
            <person name="Duan Y."/>
            <person name="Cao H."/>
            <person name="Xiong S."/>
            <person name="Wang X."/>
            <person name="Wei L."/>
            <person name="Li C."/>
            <person name="Ma Q."/>
            <person name="Ju M."/>
            <person name="Zhao R."/>
            <person name="Li G."/>
            <person name="Mu C."/>
            <person name="Tian Q."/>
            <person name="Mei H."/>
            <person name="Zhang T."/>
            <person name="Gao T."/>
            <person name="Zhang H."/>
        </authorList>
    </citation>
    <scope>NUCLEOTIDE SEQUENCE</scope>
    <source>
        <strain evidence="2">KEN1</strain>
    </source>
</reference>
<evidence type="ECO:0000256" key="1">
    <source>
        <dbReference type="SAM" id="MobiDB-lite"/>
    </source>
</evidence>
<feature type="region of interest" description="Disordered" evidence="1">
    <location>
        <begin position="209"/>
        <end position="235"/>
    </location>
</feature>